<feature type="non-terminal residue" evidence="1">
    <location>
        <position position="1"/>
    </location>
</feature>
<reference evidence="1" key="2">
    <citation type="submission" date="2013-05" db="EMBL/GenBank/DDBJ databases">
        <authorList>
            <person name="Carter J.-M."/>
            <person name="Baker S.C."/>
            <person name="Pink R."/>
            <person name="Carter D.R.F."/>
            <person name="Collins A."/>
            <person name="Tomlin J."/>
            <person name="Gibbs M."/>
            <person name="Breuker C.J."/>
        </authorList>
    </citation>
    <scope>NUCLEOTIDE SEQUENCE</scope>
    <source>
        <tissue evidence="1">Ovary</tissue>
    </source>
</reference>
<organism evidence="1">
    <name type="scientific">Pararge aegeria</name>
    <name type="common">speckled wood butterfly</name>
    <dbReference type="NCBI Taxonomy" id="116150"/>
    <lineage>
        <taxon>Eukaryota</taxon>
        <taxon>Metazoa</taxon>
        <taxon>Ecdysozoa</taxon>
        <taxon>Arthropoda</taxon>
        <taxon>Hexapoda</taxon>
        <taxon>Insecta</taxon>
        <taxon>Pterygota</taxon>
        <taxon>Neoptera</taxon>
        <taxon>Endopterygota</taxon>
        <taxon>Lepidoptera</taxon>
        <taxon>Glossata</taxon>
        <taxon>Ditrysia</taxon>
        <taxon>Papilionoidea</taxon>
        <taxon>Nymphalidae</taxon>
        <taxon>Satyrinae</taxon>
        <taxon>Satyrini</taxon>
        <taxon>Parargina</taxon>
        <taxon>Pararge</taxon>
    </lineage>
</organism>
<proteinExistence type="predicted"/>
<evidence type="ECO:0000313" key="1">
    <source>
        <dbReference type="EMBL" id="JAA92096.1"/>
    </source>
</evidence>
<dbReference type="AlphaFoldDB" id="S4PHI1"/>
<dbReference type="EMBL" id="GAIX01000464">
    <property type="protein sequence ID" value="JAA92096.1"/>
    <property type="molecule type" value="Transcribed_RNA"/>
</dbReference>
<sequence length="70" mass="8088">SRCGRRRDGEQADEAVGSRVGCRYHVPLRRRDRIRRLLECVEFRSQLRDAQVSLQQSSTLITSRRSGGFP</sequence>
<reference evidence="1" key="1">
    <citation type="journal article" date="2013" name="BMC Genomics">
        <title>Unscrambling butterfly oogenesis.</title>
        <authorList>
            <person name="Carter J.M."/>
            <person name="Baker S.C."/>
            <person name="Pink R."/>
            <person name="Carter D.R."/>
            <person name="Collins A."/>
            <person name="Tomlin J."/>
            <person name="Gibbs M."/>
            <person name="Breuker C.J."/>
        </authorList>
    </citation>
    <scope>NUCLEOTIDE SEQUENCE</scope>
    <source>
        <tissue evidence="1">Ovary</tissue>
    </source>
</reference>
<name>S4PHI1_9NEOP</name>
<protein>
    <submittedName>
        <fullName evidence="1">Uncharacterized protein</fullName>
    </submittedName>
</protein>
<feature type="non-terminal residue" evidence="1">
    <location>
        <position position="70"/>
    </location>
</feature>
<accession>S4PHI1</accession>